<comment type="caution">
    <text evidence="5">The sequence shown here is derived from an EMBL/GenBank/DDBJ whole genome shotgun (WGS) entry which is preliminary data.</text>
</comment>
<dbReference type="PANTHER" id="PTHR46796:SF10">
    <property type="entry name" value="TRANSCRIPTIONAL ACTIVATOR FEAR"/>
    <property type="match status" value="1"/>
</dbReference>
<dbReference type="SMART" id="SM00342">
    <property type="entry name" value="HTH_ARAC"/>
    <property type="match status" value="1"/>
</dbReference>
<reference evidence="5" key="1">
    <citation type="submission" date="2020-02" db="EMBL/GenBank/DDBJ databases">
        <authorList>
            <person name="Gao J."/>
            <person name="Sun J."/>
        </authorList>
    </citation>
    <scope>NUCLEOTIDE SEQUENCE</scope>
    <source>
        <strain evidence="5">602-2</strain>
    </source>
</reference>
<dbReference type="SUPFAM" id="SSF51182">
    <property type="entry name" value="RmlC-like cupins"/>
    <property type="match status" value="1"/>
</dbReference>
<sequence>MGHDLTAPAELSFRRYSVEAISHAHDFDQIVLPRRGVLEIEIDGKGGRVDPGSAAVIPPGTRHVCAADGENLFVVADIGSALMAPFERLREKPFASVTSPVRGLLSFLSGEAPGGIDDGVAGLWTPLLLRGLSSGPIAVDPRLARAAAMIETLYHQPLTVRDLAAEAGMSQSRFFDRFAAAYGATPHAALTDARLRAAQRLLDDPTLSIAQIAARTGHGDQSTLTRRMKAALGVTPAVWRKGRASR</sequence>
<dbReference type="Pfam" id="PF12833">
    <property type="entry name" value="HTH_18"/>
    <property type="match status" value="1"/>
</dbReference>
<dbReference type="SUPFAM" id="SSF46689">
    <property type="entry name" value="Homeodomain-like"/>
    <property type="match status" value="1"/>
</dbReference>
<dbReference type="PROSITE" id="PS01124">
    <property type="entry name" value="HTH_ARAC_FAMILY_2"/>
    <property type="match status" value="1"/>
</dbReference>
<gene>
    <name evidence="5" type="ORF">G5B46_09710</name>
</gene>
<dbReference type="GO" id="GO:0003700">
    <property type="term" value="F:DNA-binding transcription factor activity"/>
    <property type="evidence" value="ECO:0007669"/>
    <property type="project" value="InterPro"/>
</dbReference>
<proteinExistence type="predicted"/>
<accession>A0A6G4QW77</accession>
<evidence type="ECO:0000256" key="2">
    <source>
        <dbReference type="ARBA" id="ARBA00023125"/>
    </source>
</evidence>
<name>A0A6G4QW77_9CAUL</name>
<dbReference type="EMBL" id="JAAKGT010000003">
    <property type="protein sequence ID" value="NGM49880.1"/>
    <property type="molecule type" value="Genomic_DNA"/>
</dbReference>
<keyword evidence="3" id="KW-0804">Transcription</keyword>
<dbReference type="InterPro" id="IPR018060">
    <property type="entry name" value="HTH_AraC"/>
</dbReference>
<evidence type="ECO:0000259" key="4">
    <source>
        <dbReference type="PROSITE" id="PS01124"/>
    </source>
</evidence>
<evidence type="ECO:0000313" key="5">
    <source>
        <dbReference type="EMBL" id="NGM49880.1"/>
    </source>
</evidence>
<dbReference type="GO" id="GO:0043565">
    <property type="term" value="F:sequence-specific DNA binding"/>
    <property type="evidence" value="ECO:0007669"/>
    <property type="project" value="InterPro"/>
</dbReference>
<dbReference type="PANTHER" id="PTHR46796">
    <property type="entry name" value="HTH-TYPE TRANSCRIPTIONAL ACTIVATOR RHAS-RELATED"/>
    <property type="match status" value="1"/>
</dbReference>
<evidence type="ECO:0000256" key="3">
    <source>
        <dbReference type="ARBA" id="ARBA00023163"/>
    </source>
</evidence>
<dbReference type="RefSeq" id="WP_165258189.1">
    <property type="nucleotide sequence ID" value="NZ_JAAKGT010000003.1"/>
</dbReference>
<dbReference type="AlphaFoldDB" id="A0A6G4QW77"/>
<protein>
    <submittedName>
        <fullName evidence="5">Helix-turn-helix transcriptional regulator</fullName>
    </submittedName>
</protein>
<dbReference type="InterPro" id="IPR009057">
    <property type="entry name" value="Homeodomain-like_sf"/>
</dbReference>
<dbReference type="Gene3D" id="2.60.120.10">
    <property type="entry name" value="Jelly Rolls"/>
    <property type="match status" value="1"/>
</dbReference>
<keyword evidence="1" id="KW-0805">Transcription regulation</keyword>
<organism evidence="5">
    <name type="scientific">Caulobacter sp. 602-2</name>
    <dbReference type="NCBI Taxonomy" id="2710887"/>
    <lineage>
        <taxon>Bacteria</taxon>
        <taxon>Pseudomonadati</taxon>
        <taxon>Pseudomonadota</taxon>
        <taxon>Alphaproteobacteria</taxon>
        <taxon>Caulobacterales</taxon>
        <taxon>Caulobacteraceae</taxon>
        <taxon>Caulobacter</taxon>
    </lineage>
</organism>
<dbReference type="InterPro" id="IPR050204">
    <property type="entry name" value="AraC_XylS_family_regulators"/>
</dbReference>
<dbReference type="Gene3D" id="1.10.10.60">
    <property type="entry name" value="Homeodomain-like"/>
    <property type="match status" value="2"/>
</dbReference>
<keyword evidence="2" id="KW-0238">DNA-binding</keyword>
<dbReference type="InterPro" id="IPR014710">
    <property type="entry name" value="RmlC-like_jellyroll"/>
</dbReference>
<feature type="domain" description="HTH araC/xylS-type" evidence="4">
    <location>
        <begin position="144"/>
        <end position="242"/>
    </location>
</feature>
<evidence type="ECO:0000256" key="1">
    <source>
        <dbReference type="ARBA" id="ARBA00023015"/>
    </source>
</evidence>
<dbReference type="InterPro" id="IPR011051">
    <property type="entry name" value="RmlC_Cupin_sf"/>
</dbReference>